<accession>A0ABQ2Z667</accession>
<comment type="caution">
    <text evidence="2">The sequence shown here is derived from an EMBL/GenBank/DDBJ whole genome shotgun (WGS) entry which is preliminary data.</text>
</comment>
<proteinExistence type="predicted"/>
<sequence length="139" mass="15168">MSRSVASHEVMLASTKLEKVITAFPDLEQVILFGSVANGQAHESSDVDVAVQAAQPLTAERRLEMIDALALAFDRPVDLIDLASAGEPLLSQIVTTGVRIKGSDAAWGQLIYKNIMENTDFVPLQQHILTTRQRAWIGK</sequence>
<reference evidence="3" key="1">
    <citation type="journal article" date="2019" name="Int. J. Syst. Evol. Microbiol.">
        <title>The Global Catalogue of Microorganisms (GCM) 10K type strain sequencing project: providing services to taxonomists for standard genome sequencing and annotation.</title>
        <authorList>
            <consortium name="The Broad Institute Genomics Platform"/>
            <consortium name="The Broad Institute Genome Sequencing Center for Infectious Disease"/>
            <person name="Wu L."/>
            <person name="Ma J."/>
        </authorList>
    </citation>
    <scope>NUCLEOTIDE SEQUENCE [LARGE SCALE GENOMIC DNA]</scope>
    <source>
        <strain evidence="3">KCTC 22228</strain>
    </source>
</reference>
<dbReference type="CDD" id="cd05403">
    <property type="entry name" value="NT_KNTase_like"/>
    <property type="match status" value="1"/>
</dbReference>
<evidence type="ECO:0000313" key="3">
    <source>
        <dbReference type="Proteomes" id="UP000653056"/>
    </source>
</evidence>
<organism evidence="2 3">
    <name type="scientific">Litchfieldella qijiaojingensis</name>
    <dbReference type="NCBI Taxonomy" id="980347"/>
    <lineage>
        <taxon>Bacteria</taxon>
        <taxon>Pseudomonadati</taxon>
        <taxon>Pseudomonadota</taxon>
        <taxon>Gammaproteobacteria</taxon>
        <taxon>Oceanospirillales</taxon>
        <taxon>Halomonadaceae</taxon>
        <taxon>Litchfieldella</taxon>
    </lineage>
</organism>
<dbReference type="Gene3D" id="3.30.460.10">
    <property type="entry name" value="Beta Polymerase, domain 2"/>
    <property type="match status" value="1"/>
</dbReference>
<dbReference type="NCBIfam" id="NF047752">
    <property type="entry name" value="MntA_antitoxin"/>
    <property type="match status" value="1"/>
</dbReference>
<feature type="domain" description="Polymerase beta nucleotidyltransferase" evidence="1">
    <location>
        <begin position="16"/>
        <end position="104"/>
    </location>
</feature>
<evidence type="ECO:0000313" key="2">
    <source>
        <dbReference type="EMBL" id="GGY06361.1"/>
    </source>
</evidence>
<dbReference type="PANTHER" id="PTHR43852">
    <property type="entry name" value="NUCLEOTIDYLTRANSFERASE"/>
    <property type="match status" value="1"/>
</dbReference>
<dbReference type="Pfam" id="PF18765">
    <property type="entry name" value="Polbeta"/>
    <property type="match status" value="1"/>
</dbReference>
<dbReference type="EMBL" id="BMXS01000026">
    <property type="protein sequence ID" value="GGY06361.1"/>
    <property type="molecule type" value="Genomic_DNA"/>
</dbReference>
<dbReference type="PANTHER" id="PTHR43852:SF2">
    <property type="entry name" value="PROTEIN ADENYLYLTRANSFERASE MNTA"/>
    <property type="match status" value="1"/>
</dbReference>
<dbReference type="SUPFAM" id="SSF81301">
    <property type="entry name" value="Nucleotidyltransferase"/>
    <property type="match status" value="1"/>
</dbReference>
<dbReference type="Proteomes" id="UP000653056">
    <property type="component" value="Unassembled WGS sequence"/>
</dbReference>
<dbReference type="InterPro" id="IPR041633">
    <property type="entry name" value="Polbeta"/>
</dbReference>
<dbReference type="InterPro" id="IPR043519">
    <property type="entry name" value="NT_sf"/>
</dbReference>
<evidence type="ECO:0000259" key="1">
    <source>
        <dbReference type="Pfam" id="PF18765"/>
    </source>
</evidence>
<name>A0ABQ2Z667_9GAMM</name>
<gene>
    <name evidence="2" type="ORF">GCM10007160_37320</name>
</gene>
<protein>
    <recommendedName>
        <fullName evidence="1">Polymerase beta nucleotidyltransferase domain-containing protein</fullName>
    </recommendedName>
</protein>
<dbReference type="InterPro" id="IPR052930">
    <property type="entry name" value="TA_antitoxin_MntA"/>
</dbReference>
<keyword evidence="3" id="KW-1185">Reference proteome</keyword>